<feature type="chain" id="PRO_5044714761" evidence="1">
    <location>
        <begin position="22"/>
        <end position="84"/>
    </location>
</feature>
<evidence type="ECO:0000313" key="2">
    <source>
        <dbReference type="EMBL" id="GMT29736.1"/>
    </source>
</evidence>
<proteinExistence type="predicted"/>
<keyword evidence="5" id="KW-1185">Reference proteome</keyword>
<dbReference type="EMBL" id="BTSY01000095">
    <property type="protein sequence ID" value="GMT37286.1"/>
    <property type="molecule type" value="Genomic_DNA"/>
</dbReference>
<organism evidence="2 5">
    <name type="scientific">Pristionchus fissidentatus</name>
    <dbReference type="NCBI Taxonomy" id="1538716"/>
    <lineage>
        <taxon>Eukaryota</taxon>
        <taxon>Metazoa</taxon>
        <taxon>Ecdysozoa</taxon>
        <taxon>Nematoda</taxon>
        <taxon>Chromadorea</taxon>
        <taxon>Rhabditida</taxon>
        <taxon>Rhabditina</taxon>
        <taxon>Diplogasteromorpha</taxon>
        <taxon>Diplogasteroidea</taxon>
        <taxon>Neodiplogasteridae</taxon>
        <taxon>Pristionchus</taxon>
    </lineage>
</organism>
<name>A0AAV5WFU3_9BILA</name>
<sequence length="84" mass="9925">HSLICFSHSLLNLLIQFSTHSSHFSSSRAVGRQSFSDYHNMAKPTTTHFYRTQKQLIEMCYEYDPTEWILRRPEMVDSLEELTV</sequence>
<feature type="signal peptide" evidence="1">
    <location>
        <begin position="1"/>
        <end position="21"/>
    </location>
</feature>
<comment type="caution">
    <text evidence="2">The sequence shown here is derived from an EMBL/GenBank/DDBJ whole genome shotgun (WGS) entry which is preliminary data.</text>
</comment>
<evidence type="ECO:0000313" key="3">
    <source>
        <dbReference type="EMBL" id="GMT37286.1"/>
    </source>
</evidence>
<protein>
    <submittedName>
        <fullName evidence="2">Uncharacterized protein</fullName>
    </submittedName>
</protein>
<accession>A0AAV5WFU3</accession>
<reference evidence="2" key="1">
    <citation type="submission" date="2023-10" db="EMBL/GenBank/DDBJ databases">
        <title>Genome assembly of Pristionchus species.</title>
        <authorList>
            <person name="Yoshida K."/>
            <person name="Sommer R.J."/>
        </authorList>
    </citation>
    <scope>NUCLEOTIDE SEQUENCE</scope>
    <source>
        <strain evidence="2">RS5133</strain>
    </source>
</reference>
<evidence type="ECO:0000313" key="5">
    <source>
        <dbReference type="Proteomes" id="UP001432322"/>
    </source>
</evidence>
<dbReference type="EMBL" id="BTSY01000005">
    <property type="protein sequence ID" value="GMT29736.1"/>
    <property type="molecule type" value="Genomic_DNA"/>
</dbReference>
<evidence type="ECO:0000313" key="4">
    <source>
        <dbReference type="EMBL" id="GMT37330.1"/>
    </source>
</evidence>
<dbReference type="AlphaFoldDB" id="A0AAV5WFU3"/>
<gene>
    <name evidence="2" type="ORF">PFISCL1PPCAC_21033</name>
    <name evidence="3" type="ORF">PFISCL1PPCAC_28583</name>
    <name evidence="4" type="ORF">PFISCL1PPCAC_28627</name>
</gene>
<feature type="non-terminal residue" evidence="2">
    <location>
        <position position="84"/>
    </location>
</feature>
<feature type="non-terminal residue" evidence="2">
    <location>
        <position position="1"/>
    </location>
</feature>
<dbReference type="EMBL" id="BTSY01000105">
    <property type="protein sequence ID" value="GMT37330.1"/>
    <property type="molecule type" value="Genomic_DNA"/>
</dbReference>
<keyword evidence="1" id="KW-0732">Signal</keyword>
<dbReference type="Proteomes" id="UP001432322">
    <property type="component" value="Unassembled WGS sequence"/>
</dbReference>
<evidence type="ECO:0000256" key="1">
    <source>
        <dbReference type="SAM" id="SignalP"/>
    </source>
</evidence>